<evidence type="ECO:0000313" key="1">
    <source>
        <dbReference type="EMBL" id="KZT19173.1"/>
    </source>
</evidence>
<organism evidence="1 2">
    <name type="scientific">Neolentinus lepideus HHB14362 ss-1</name>
    <dbReference type="NCBI Taxonomy" id="1314782"/>
    <lineage>
        <taxon>Eukaryota</taxon>
        <taxon>Fungi</taxon>
        <taxon>Dikarya</taxon>
        <taxon>Basidiomycota</taxon>
        <taxon>Agaricomycotina</taxon>
        <taxon>Agaricomycetes</taxon>
        <taxon>Gloeophyllales</taxon>
        <taxon>Gloeophyllaceae</taxon>
        <taxon>Neolentinus</taxon>
    </lineage>
</organism>
<reference evidence="1 2" key="1">
    <citation type="journal article" date="2016" name="Mol. Biol. Evol.">
        <title>Comparative Genomics of Early-Diverging Mushroom-Forming Fungi Provides Insights into the Origins of Lignocellulose Decay Capabilities.</title>
        <authorList>
            <person name="Nagy L.G."/>
            <person name="Riley R."/>
            <person name="Tritt A."/>
            <person name="Adam C."/>
            <person name="Daum C."/>
            <person name="Floudas D."/>
            <person name="Sun H."/>
            <person name="Yadav J.S."/>
            <person name="Pangilinan J."/>
            <person name="Larsson K.H."/>
            <person name="Matsuura K."/>
            <person name="Barry K."/>
            <person name="Labutti K."/>
            <person name="Kuo R."/>
            <person name="Ohm R.A."/>
            <person name="Bhattacharya S.S."/>
            <person name="Shirouzu T."/>
            <person name="Yoshinaga Y."/>
            <person name="Martin F.M."/>
            <person name="Grigoriev I.V."/>
            <person name="Hibbett D.S."/>
        </authorList>
    </citation>
    <scope>NUCLEOTIDE SEQUENCE [LARGE SCALE GENOMIC DNA]</scope>
    <source>
        <strain evidence="1 2">HHB14362 ss-1</strain>
    </source>
</reference>
<sequence>MPQHQESRNSPAEPYGGTWSDGVMERYPYYLEAAASTTCRMETLSPDGDSTWPVAEAYTPDARYCRASWDLDDSPYTHFILLYHTQIVYEAIWDICNSIRWLWRFLTAKFHVICRSEPEGCTVLLPN</sequence>
<protein>
    <submittedName>
        <fullName evidence="1">Uncharacterized protein</fullName>
    </submittedName>
</protein>
<dbReference type="EMBL" id="KV425648">
    <property type="protein sequence ID" value="KZT19173.1"/>
    <property type="molecule type" value="Genomic_DNA"/>
</dbReference>
<dbReference type="Proteomes" id="UP000076761">
    <property type="component" value="Unassembled WGS sequence"/>
</dbReference>
<name>A0A165N4N9_9AGAM</name>
<keyword evidence="2" id="KW-1185">Reference proteome</keyword>
<gene>
    <name evidence="1" type="ORF">NEOLEDRAFT_1142449</name>
</gene>
<accession>A0A165N4N9</accession>
<dbReference type="AlphaFoldDB" id="A0A165N4N9"/>
<dbReference type="InParanoid" id="A0A165N4N9"/>
<evidence type="ECO:0000313" key="2">
    <source>
        <dbReference type="Proteomes" id="UP000076761"/>
    </source>
</evidence>
<proteinExistence type="predicted"/>